<dbReference type="RefSeq" id="WP_043846798.1">
    <property type="nucleotide sequence ID" value="NZ_AQQW01000016.1"/>
</dbReference>
<evidence type="ECO:0008006" key="4">
    <source>
        <dbReference type="Google" id="ProtNLM"/>
    </source>
</evidence>
<evidence type="ECO:0000256" key="1">
    <source>
        <dbReference type="SAM" id="Phobius"/>
    </source>
</evidence>
<proteinExistence type="predicted"/>
<evidence type="ECO:0000313" key="3">
    <source>
        <dbReference type="Proteomes" id="UP000019063"/>
    </source>
</evidence>
<feature type="transmembrane region" description="Helical" evidence="1">
    <location>
        <begin position="32"/>
        <end position="49"/>
    </location>
</feature>
<keyword evidence="1" id="KW-0812">Transmembrane</keyword>
<accession>W4HEF4</accession>
<keyword evidence="1" id="KW-1133">Transmembrane helix</keyword>
<dbReference type="AlphaFoldDB" id="W4HEF4"/>
<gene>
    <name evidence="2" type="ORF">ATO8_18759</name>
</gene>
<dbReference type="EMBL" id="AQQW01000016">
    <property type="protein sequence ID" value="ETW11089.1"/>
    <property type="molecule type" value="Genomic_DNA"/>
</dbReference>
<protein>
    <recommendedName>
        <fullName evidence="4">SMODS and SLOG-associating 2TM effector domain-containing protein</fullName>
    </recommendedName>
</protein>
<sequence>MTREPENVRFNILRNALYHTARRRSLEQTNRVFNLLVVLLGAAAFSDLITRIGMTSVWVGAGVALIGALQLVFDFGRQARDHQVLQRDYYNLLAETEVVHEPTPQDASEWHARMIKITGDEPPVLRAIDAKAYNDAVGAMEIDPEQRLHIPRIDRFLGGFLAFEGRQYSKLVELKRSKRLKERRDR</sequence>
<comment type="caution">
    <text evidence="2">The sequence shown here is derived from an EMBL/GenBank/DDBJ whole genome shotgun (WGS) entry which is preliminary data.</text>
</comment>
<dbReference type="Proteomes" id="UP000019063">
    <property type="component" value="Unassembled WGS sequence"/>
</dbReference>
<keyword evidence="3" id="KW-1185">Reference proteome</keyword>
<evidence type="ECO:0000313" key="2">
    <source>
        <dbReference type="EMBL" id="ETW11089.1"/>
    </source>
</evidence>
<dbReference type="eggNOG" id="ENOG5031CEE">
    <property type="taxonomic scope" value="Bacteria"/>
</dbReference>
<name>W4HEF4_9RHOB</name>
<keyword evidence="1" id="KW-0472">Membrane</keyword>
<reference evidence="2 3" key="1">
    <citation type="journal article" date="2014" name="Antonie Van Leeuwenhoek">
        <title>Roseivivax atlanticus sp. nov., isolated from surface seawater of the Atlantic Ocean.</title>
        <authorList>
            <person name="Li G."/>
            <person name="Lai Q."/>
            <person name="Liu X."/>
            <person name="Sun F."/>
            <person name="Shao Z."/>
        </authorList>
    </citation>
    <scope>NUCLEOTIDE SEQUENCE [LARGE SCALE GENOMIC DNA]</scope>
    <source>
        <strain evidence="2 3">22II-s10s</strain>
    </source>
</reference>
<feature type="transmembrane region" description="Helical" evidence="1">
    <location>
        <begin position="55"/>
        <end position="73"/>
    </location>
</feature>
<organism evidence="2 3">
    <name type="scientific">Roseivivax marinus</name>
    <dbReference type="NCBI Taxonomy" id="1379903"/>
    <lineage>
        <taxon>Bacteria</taxon>
        <taxon>Pseudomonadati</taxon>
        <taxon>Pseudomonadota</taxon>
        <taxon>Alphaproteobacteria</taxon>
        <taxon>Rhodobacterales</taxon>
        <taxon>Roseobacteraceae</taxon>
        <taxon>Roseivivax</taxon>
    </lineage>
</organism>